<dbReference type="RefSeq" id="WP_011789650.1">
    <property type="nucleotide sequence ID" value="NZ_BMPK01000003.1"/>
</dbReference>
<feature type="chain" id="PRO_5047152889" description="Lipoprotein" evidence="1">
    <location>
        <begin position="23"/>
        <end position="293"/>
    </location>
</feature>
<keyword evidence="3" id="KW-1185">Reference proteome</keyword>
<sequence length="293" mass="34327">MKKSVMLLVCLLGLSACSTKFSYRFLDWAIGWEQEDYVTLDKTQQKAFDTLVEKMVFWHQSKELAHYVVQLKEVENLIKTNELTPLLWAGHVDIAKRHWFRVFEFAMPELLPIIMSLTDSQVKQILTKLREDEQALVKEFAGKSPEQLQKDADKRLQKQFEDWLGSVSAEQKSLIHQYNQQRLSTLDMWLEYRHEWLRQFEVALGQRADKVLLTERLTLLMTQPDELKSEQHKAFLRQNTEAFGTLLLAMNGSLSAKQSKHFYKKLGKLIQDLTELNQEALEKEFKSMKALST</sequence>
<name>A0ABX8XGF4_SHEPU</name>
<gene>
    <name evidence="2" type="ORF">K3G22_08025</name>
</gene>
<keyword evidence="1" id="KW-0732">Signal</keyword>
<dbReference type="GeneID" id="67443199"/>
<accession>A0ABX8XGF4</accession>
<dbReference type="PIRSF" id="PIRSF028200">
    <property type="entry name" value="UCP028200"/>
    <property type="match status" value="1"/>
</dbReference>
<protein>
    <recommendedName>
        <fullName evidence="4">Lipoprotein</fullName>
    </recommendedName>
</protein>
<proteinExistence type="predicted"/>
<organism evidence="2 3">
    <name type="scientific">Shewanella putrefaciens</name>
    <name type="common">Pseudomonas putrefaciens</name>
    <dbReference type="NCBI Taxonomy" id="24"/>
    <lineage>
        <taxon>Bacteria</taxon>
        <taxon>Pseudomonadati</taxon>
        <taxon>Pseudomonadota</taxon>
        <taxon>Gammaproteobacteria</taxon>
        <taxon>Alteromonadales</taxon>
        <taxon>Shewanellaceae</taxon>
        <taxon>Shewanella</taxon>
    </lineage>
</organism>
<dbReference type="InterPro" id="IPR016875">
    <property type="entry name" value="UCP028200"/>
</dbReference>
<dbReference type="EMBL" id="CP080635">
    <property type="protein sequence ID" value="QYX74330.1"/>
    <property type="molecule type" value="Genomic_DNA"/>
</dbReference>
<feature type="signal peptide" evidence="1">
    <location>
        <begin position="1"/>
        <end position="22"/>
    </location>
</feature>
<evidence type="ECO:0008006" key="4">
    <source>
        <dbReference type="Google" id="ProtNLM"/>
    </source>
</evidence>
<reference evidence="2 3" key="1">
    <citation type="submission" date="2021-08" db="EMBL/GenBank/DDBJ databases">
        <title>Shewanella putrefaciens YZ-J, complete genome.</title>
        <authorList>
            <person name="Yi Z."/>
        </authorList>
    </citation>
    <scope>NUCLEOTIDE SEQUENCE [LARGE SCALE GENOMIC DNA]</scope>
    <source>
        <strain evidence="2 3">YZ-J</strain>
    </source>
</reference>
<dbReference type="Proteomes" id="UP000827084">
    <property type="component" value="Chromosome"/>
</dbReference>
<dbReference type="PROSITE" id="PS51257">
    <property type="entry name" value="PROKAR_LIPOPROTEIN"/>
    <property type="match status" value="1"/>
</dbReference>
<evidence type="ECO:0000313" key="3">
    <source>
        <dbReference type="Proteomes" id="UP000827084"/>
    </source>
</evidence>
<evidence type="ECO:0000313" key="2">
    <source>
        <dbReference type="EMBL" id="QYX74330.1"/>
    </source>
</evidence>
<dbReference type="Pfam" id="PF19795">
    <property type="entry name" value="DUF6279"/>
    <property type="match status" value="1"/>
</dbReference>
<evidence type="ECO:0000256" key="1">
    <source>
        <dbReference type="SAM" id="SignalP"/>
    </source>
</evidence>